<gene>
    <name evidence="5" type="primary">LOC104740514</name>
</gene>
<sequence>MMKERFAKLLLGEDMSGSGKGVCTALAISNAITNLCATIFGQLWRLEPLPREKKEMWRREMEWILSVSDHIVELTPSTQTYQDGKKFEVWPCKVIAPKYKELSEKYQDMVFLKLDCNQDNKRYVRVRGAEDNIVGFRVLYETQR</sequence>
<evidence type="ECO:0000313" key="4">
    <source>
        <dbReference type="Proteomes" id="UP000694864"/>
    </source>
</evidence>
<proteinExistence type="predicted"/>
<dbReference type="PANTHER" id="PTHR33101">
    <property type="entry name" value="ROP GUANINE NUCLEOTIDE EXCHANGE FACTOR 1"/>
    <property type="match status" value="1"/>
</dbReference>
<dbReference type="Gene3D" id="1.20.58.2010">
    <property type="entry name" value="PRONE domain, subdomain 1"/>
    <property type="match status" value="1"/>
</dbReference>
<dbReference type="PROSITE" id="PS51334">
    <property type="entry name" value="PRONE"/>
    <property type="match status" value="1"/>
</dbReference>
<organism evidence="4 5">
    <name type="scientific">Camelina sativa</name>
    <name type="common">False flax</name>
    <name type="synonym">Myagrum sativum</name>
    <dbReference type="NCBI Taxonomy" id="90675"/>
    <lineage>
        <taxon>Eukaryota</taxon>
        <taxon>Viridiplantae</taxon>
        <taxon>Streptophyta</taxon>
        <taxon>Embryophyta</taxon>
        <taxon>Tracheophyta</taxon>
        <taxon>Spermatophyta</taxon>
        <taxon>Magnoliopsida</taxon>
        <taxon>eudicotyledons</taxon>
        <taxon>Gunneridae</taxon>
        <taxon>Pentapetalae</taxon>
        <taxon>rosids</taxon>
        <taxon>malvids</taxon>
        <taxon>Brassicales</taxon>
        <taxon>Brassicaceae</taxon>
        <taxon>Camelineae</taxon>
        <taxon>Camelina</taxon>
    </lineage>
</organism>
<dbReference type="Proteomes" id="UP000694864">
    <property type="component" value="Chromosome 14"/>
</dbReference>
<dbReference type="GeneID" id="104740514"/>
<dbReference type="InterPro" id="IPR038937">
    <property type="entry name" value="RopGEF"/>
</dbReference>
<keyword evidence="1 2" id="KW-0344">Guanine-nucleotide releasing factor</keyword>
<keyword evidence="4" id="KW-1185">Reference proteome</keyword>
<evidence type="ECO:0000256" key="1">
    <source>
        <dbReference type="ARBA" id="ARBA00022658"/>
    </source>
</evidence>
<name>A0ABM0VPY5_CAMSA</name>
<evidence type="ECO:0000259" key="3">
    <source>
        <dbReference type="PROSITE" id="PS51334"/>
    </source>
</evidence>
<accession>A0ABM0VPY5</accession>
<evidence type="ECO:0000313" key="5">
    <source>
        <dbReference type="RefSeq" id="XP_010459435.1"/>
    </source>
</evidence>
<protein>
    <submittedName>
        <fullName evidence="5">Rop guanine nucleotide exchange factor 5-like</fullName>
    </submittedName>
</protein>
<reference evidence="5" key="2">
    <citation type="submission" date="2025-08" db="UniProtKB">
        <authorList>
            <consortium name="RefSeq"/>
        </authorList>
    </citation>
    <scope>IDENTIFICATION</scope>
    <source>
        <tissue evidence="5">Leaf</tissue>
    </source>
</reference>
<dbReference type="RefSeq" id="XP_010459435.1">
    <property type="nucleotide sequence ID" value="XM_010461133.1"/>
</dbReference>
<dbReference type="InterPro" id="IPR005512">
    <property type="entry name" value="PRONE_dom"/>
</dbReference>
<dbReference type="CDD" id="cd02947">
    <property type="entry name" value="TRX_family"/>
    <property type="match status" value="1"/>
</dbReference>
<feature type="domain" description="PRONE" evidence="3">
    <location>
        <begin position="1"/>
        <end position="144"/>
    </location>
</feature>
<dbReference type="SUPFAM" id="SSF52833">
    <property type="entry name" value="Thioredoxin-like"/>
    <property type="match status" value="1"/>
</dbReference>
<dbReference type="Pfam" id="PF03759">
    <property type="entry name" value="PRONE"/>
    <property type="match status" value="1"/>
</dbReference>
<dbReference type="PANTHER" id="PTHR33101:SF1">
    <property type="entry name" value="ROP GUANINE NUCLEOTIDE EXCHANGE FACTOR 5"/>
    <property type="match status" value="1"/>
</dbReference>
<reference evidence="4" key="1">
    <citation type="journal article" date="2014" name="Nat. Commun.">
        <title>The emerging biofuel crop Camelina sativa retains a highly undifferentiated hexaploid genome structure.</title>
        <authorList>
            <person name="Kagale S."/>
            <person name="Koh C."/>
            <person name="Nixon J."/>
            <person name="Bollina V."/>
            <person name="Clarke W.E."/>
            <person name="Tuteja R."/>
            <person name="Spillane C."/>
            <person name="Robinson S.J."/>
            <person name="Links M.G."/>
            <person name="Clarke C."/>
            <person name="Higgins E.E."/>
            <person name="Huebert T."/>
            <person name="Sharpe A.G."/>
            <person name="Parkin I.A."/>
        </authorList>
    </citation>
    <scope>NUCLEOTIDE SEQUENCE [LARGE SCALE GENOMIC DNA]</scope>
    <source>
        <strain evidence="4">cv. DH55</strain>
    </source>
</reference>
<evidence type="ECO:0000256" key="2">
    <source>
        <dbReference type="PROSITE-ProRule" id="PRU00663"/>
    </source>
</evidence>
<dbReference type="InterPro" id="IPR036249">
    <property type="entry name" value="Thioredoxin-like_sf"/>
</dbReference>